<dbReference type="InterPro" id="IPR011761">
    <property type="entry name" value="ATP-grasp"/>
</dbReference>
<dbReference type="GO" id="GO:0009432">
    <property type="term" value="P:SOS response"/>
    <property type="evidence" value="ECO:0007669"/>
    <property type="project" value="TreeGrafter"/>
</dbReference>
<dbReference type="PROSITE" id="PS50975">
    <property type="entry name" value="ATP_GRASP"/>
    <property type="match status" value="1"/>
</dbReference>
<dbReference type="Proteomes" id="UP000318102">
    <property type="component" value="Unassembled WGS sequence"/>
</dbReference>
<keyword evidence="1" id="KW-0547">Nucleotide-binding</keyword>
<protein>
    <recommendedName>
        <fullName evidence="2">ATP-grasp domain-containing protein</fullName>
    </recommendedName>
</protein>
<evidence type="ECO:0000313" key="4">
    <source>
        <dbReference type="Proteomes" id="UP000318102"/>
    </source>
</evidence>
<dbReference type="GO" id="GO:0018169">
    <property type="term" value="F:ribosomal S6-glutamic acid ligase activity"/>
    <property type="evidence" value="ECO:0007669"/>
    <property type="project" value="TreeGrafter"/>
</dbReference>
<gene>
    <name evidence="3" type="ORF">FPZ44_09705</name>
</gene>
<dbReference type="PANTHER" id="PTHR21621:SF0">
    <property type="entry name" value="BETA-CITRYLGLUTAMATE SYNTHASE B-RELATED"/>
    <property type="match status" value="1"/>
</dbReference>
<dbReference type="RefSeq" id="WP_144989666.1">
    <property type="nucleotide sequence ID" value="NZ_VNJK01000001.1"/>
</dbReference>
<evidence type="ECO:0000259" key="2">
    <source>
        <dbReference type="PROSITE" id="PS50975"/>
    </source>
</evidence>
<dbReference type="EMBL" id="VNJK01000001">
    <property type="protein sequence ID" value="TVX93308.1"/>
    <property type="molecule type" value="Genomic_DNA"/>
</dbReference>
<dbReference type="Gene3D" id="3.30.470.20">
    <property type="entry name" value="ATP-grasp fold, B domain"/>
    <property type="match status" value="1"/>
</dbReference>
<dbReference type="GO" id="GO:0005524">
    <property type="term" value="F:ATP binding"/>
    <property type="evidence" value="ECO:0007669"/>
    <property type="project" value="UniProtKB-UniRule"/>
</dbReference>
<dbReference type="PANTHER" id="PTHR21621">
    <property type="entry name" value="RIBOSOMAL PROTEIN S6 MODIFICATION PROTEIN"/>
    <property type="match status" value="1"/>
</dbReference>
<keyword evidence="1" id="KW-0067">ATP-binding</keyword>
<dbReference type="NCBIfam" id="NF038074">
    <property type="entry name" value="fam_STM4014"/>
    <property type="match status" value="1"/>
</dbReference>
<name>A0A559J097_9BACL</name>
<keyword evidence="4" id="KW-1185">Reference proteome</keyword>
<comment type="caution">
    <text evidence="3">The sequence shown here is derived from an EMBL/GenBank/DDBJ whole genome shotgun (WGS) entry which is preliminary data.</text>
</comment>
<organism evidence="3 4">
    <name type="scientific">Paenibacillus agilis</name>
    <dbReference type="NCBI Taxonomy" id="3020863"/>
    <lineage>
        <taxon>Bacteria</taxon>
        <taxon>Bacillati</taxon>
        <taxon>Bacillota</taxon>
        <taxon>Bacilli</taxon>
        <taxon>Bacillales</taxon>
        <taxon>Paenibacillaceae</taxon>
        <taxon>Paenibacillus</taxon>
    </lineage>
</organism>
<sequence length="408" mass="45897">MNSMIIIGNSGNRRTTGLQAARARLGLPPALVLDYIDVLQGNASFSSVAQNLGQTLDEPPLLRLDAPGEHFEVERELIVLGSPDTANTHISEIDERWIRYNKSVVQPISVKMAKGLQEVKGKLYHPSQWFRGYCKLLSRLDREAAQLWNKPRWMNAPEDIAAMFDKRYTHQLLSAAGLPVPRRLAAPEAIPDYDTLRDAMAKKRIYRLFIKLAAGSGACGVIAYQVNPVTGAESAVTTIGVENYLRRPPLFYNVKKLMHYKEPQDIRRIINWVLRHGAHVEQWIPKASYQERTFDIRQLVVAGKACHSIARVSRTPITNLHLDSARMSLEGVGLTDNLQATVRQCAEQTLSVFPRSTVAGIDVLLSSGSYRPYVLDVNPFGDLLYHSHYEGHDPYEWEMRMASHSTTI</sequence>
<dbReference type="AlphaFoldDB" id="A0A559J097"/>
<dbReference type="GO" id="GO:0046872">
    <property type="term" value="F:metal ion binding"/>
    <property type="evidence" value="ECO:0007669"/>
    <property type="project" value="InterPro"/>
</dbReference>
<feature type="domain" description="ATP-grasp" evidence="2">
    <location>
        <begin position="170"/>
        <end position="403"/>
    </location>
</feature>
<dbReference type="GO" id="GO:0005737">
    <property type="term" value="C:cytoplasm"/>
    <property type="evidence" value="ECO:0007669"/>
    <property type="project" value="TreeGrafter"/>
</dbReference>
<reference evidence="3 4" key="1">
    <citation type="submission" date="2019-07" db="EMBL/GenBank/DDBJ databases">
        <authorList>
            <person name="Kim J."/>
        </authorList>
    </citation>
    <scope>NUCLEOTIDE SEQUENCE [LARGE SCALE GENOMIC DNA]</scope>
    <source>
        <strain evidence="3 4">N4</strain>
    </source>
</reference>
<dbReference type="OrthoDB" id="9789963at2"/>
<evidence type="ECO:0000256" key="1">
    <source>
        <dbReference type="PROSITE-ProRule" id="PRU00409"/>
    </source>
</evidence>
<evidence type="ECO:0000313" key="3">
    <source>
        <dbReference type="EMBL" id="TVX93308.1"/>
    </source>
</evidence>
<proteinExistence type="predicted"/>
<dbReference type="InterPro" id="IPR047778">
    <property type="entry name" value="STM4014-like"/>
</dbReference>
<accession>A0A559J097</accession>
<dbReference type="SUPFAM" id="SSF56059">
    <property type="entry name" value="Glutathione synthetase ATP-binding domain-like"/>
    <property type="match status" value="1"/>
</dbReference>